<feature type="transmembrane region" description="Helical" evidence="8">
    <location>
        <begin position="522"/>
        <end position="543"/>
    </location>
</feature>
<evidence type="ECO:0000313" key="11">
    <source>
        <dbReference type="EMBL" id="GHB55059.1"/>
    </source>
</evidence>
<evidence type="ECO:0000259" key="9">
    <source>
        <dbReference type="Pfam" id="PF12805"/>
    </source>
</evidence>
<accession>A0A8J3D590</accession>
<dbReference type="InterPro" id="IPR049453">
    <property type="entry name" value="Memb_transporter_dom"/>
</dbReference>
<keyword evidence="3 8" id="KW-0812">Transmembrane</keyword>
<gene>
    <name evidence="11" type="ORF">GCM10007390_05250</name>
</gene>
<dbReference type="GO" id="GO:0005886">
    <property type="term" value="C:plasma membrane"/>
    <property type="evidence" value="ECO:0007669"/>
    <property type="project" value="UniProtKB-SubCell"/>
</dbReference>
<comment type="similarity">
    <text evidence="6">Belongs to the YccS/YhfK family.</text>
</comment>
<dbReference type="RefSeq" id="WP_189562794.1">
    <property type="nucleotide sequence ID" value="NZ_BMXF01000001.1"/>
</dbReference>
<evidence type="ECO:0000256" key="5">
    <source>
        <dbReference type="ARBA" id="ARBA00023136"/>
    </source>
</evidence>
<evidence type="ECO:0000256" key="6">
    <source>
        <dbReference type="ARBA" id="ARBA00043993"/>
    </source>
</evidence>
<feature type="transmembrane region" description="Helical" evidence="8">
    <location>
        <begin position="61"/>
        <end position="78"/>
    </location>
</feature>
<evidence type="ECO:0000313" key="12">
    <source>
        <dbReference type="Proteomes" id="UP000598271"/>
    </source>
</evidence>
<evidence type="ECO:0000256" key="7">
    <source>
        <dbReference type="SAM" id="Coils"/>
    </source>
</evidence>
<keyword evidence="7" id="KW-0175">Coiled coil</keyword>
<protein>
    <recommendedName>
        <fullName evidence="13">Integral membrane protein YccS N-terminal domain-containing protein</fullName>
    </recommendedName>
</protein>
<keyword evidence="4 8" id="KW-1133">Transmembrane helix</keyword>
<evidence type="ECO:0000256" key="4">
    <source>
        <dbReference type="ARBA" id="ARBA00022989"/>
    </source>
</evidence>
<evidence type="ECO:0000256" key="1">
    <source>
        <dbReference type="ARBA" id="ARBA00004651"/>
    </source>
</evidence>
<feature type="transmembrane region" description="Helical" evidence="8">
    <location>
        <begin position="492"/>
        <end position="510"/>
    </location>
</feature>
<evidence type="ECO:0000256" key="3">
    <source>
        <dbReference type="ARBA" id="ARBA00022692"/>
    </source>
</evidence>
<feature type="transmembrane region" description="Helical" evidence="8">
    <location>
        <begin position="140"/>
        <end position="160"/>
    </location>
</feature>
<dbReference type="PANTHER" id="PTHR30509">
    <property type="entry name" value="P-HYDROXYBENZOIC ACID EFFLUX PUMP SUBUNIT-RELATED"/>
    <property type="match status" value="1"/>
</dbReference>
<sequence>MTIKEYITSEDTESALRFLLGASLPLLVSLVLGYNELGLFLFLGCTFVFGIDIPIALPKKLGFMLLSGGLSALLFLVFTQVKAYPLLNAVMLFGVLFVINFLSPFSSNFSIVALLLNLSVMIGLSLAATVPTLSDGLQKAGYLLLGASWYILYALLMHPLQRPRQLRRRLQDCLRLTADYFSMQDGLLHSDRPGDEVLLALTQKQGGILAAHQQIREVLLREPMNITNPETFMGRATHFLANLVDLLELATASVSSLEALPDSPEKEKAKPLLLTLNDSIAAQLLLLEGRLVAGEQAPSTRDHDDAAERALQELTLFLDDQKQSLRGLVQVAESYRLLRRVQRNAEQELRLLRNLRDTLDRREVRLDLPDEGLRRFALRDTIGWNYLRSHLSLQSGFFRYALRMALTATGAYFLAAALGLGNPSWALLTVLVILKPGFSLSRERLAHRTYGTLVGLAAGLAIYYLFRPGLILSLAIFLIAQFGAFSFVKRQYAVTTGFFTIFILFFYSYLQRGFMDAAYYRLLDTLLAAGLCWLAMRFVFPFWELQKLPGDVASALRANHDLLKNVLNQARTGESNVTEYKLYRKTAFLETDDLLSSYRLAQAETPRQTELLGNAQRIALLIYTQLSLITNLGLFLKRNPDYRRLDTRVNNSLQEAMNGIDSLLSQPYLDADEEAADDSEEMSRRQLEIEELLRTDSRQYLPRAYDLFWLESAHKLKVITHKLRKKLNQKPEVTSAD</sequence>
<keyword evidence="2" id="KW-1003">Cell membrane</keyword>
<keyword evidence="5 8" id="KW-0472">Membrane</keyword>
<feature type="coiled-coil region" evidence="7">
    <location>
        <begin position="335"/>
        <end position="362"/>
    </location>
</feature>
<proteinExistence type="inferred from homology"/>
<feature type="domain" description="Integral membrane bound transporter" evidence="10">
    <location>
        <begin position="411"/>
        <end position="534"/>
    </location>
</feature>
<name>A0A8J3D590_9BACT</name>
<evidence type="ECO:0008006" key="13">
    <source>
        <dbReference type="Google" id="ProtNLM"/>
    </source>
</evidence>
<feature type="transmembrane region" description="Helical" evidence="8">
    <location>
        <begin position="26"/>
        <end position="49"/>
    </location>
</feature>
<dbReference type="PANTHER" id="PTHR30509:SF8">
    <property type="entry name" value="INNER MEMBRANE PROTEIN YCCS"/>
    <property type="match status" value="1"/>
</dbReference>
<comment type="caution">
    <text evidence="11">The sequence shown here is derived from an EMBL/GenBank/DDBJ whole genome shotgun (WGS) entry which is preliminary data.</text>
</comment>
<dbReference type="Pfam" id="PF13515">
    <property type="entry name" value="FUSC_2"/>
    <property type="match status" value="1"/>
</dbReference>
<evidence type="ECO:0000256" key="8">
    <source>
        <dbReference type="SAM" id="Phobius"/>
    </source>
</evidence>
<dbReference type="Pfam" id="PF12805">
    <property type="entry name" value="FUSC-like"/>
    <property type="match status" value="1"/>
</dbReference>
<comment type="subcellular location">
    <subcellularLocation>
        <location evidence="1">Cell membrane</location>
        <topology evidence="1">Multi-pass membrane protein</topology>
    </subcellularLocation>
</comment>
<dbReference type="Proteomes" id="UP000598271">
    <property type="component" value="Unassembled WGS sequence"/>
</dbReference>
<keyword evidence="12" id="KW-1185">Reference proteome</keyword>
<evidence type="ECO:0000256" key="2">
    <source>
        <dbReference type="ARBA" id="ARBA00022475"/>
    </source>
</evidence>
<organism evidence="11 12">
    <name type="scientific">Persicitalea jodogahamensis</name>
    <dbReference type="NCBI Taxonomy" id="402147"/>
    <lineage>
        <taxon>Bacteria</taxon>
        <taxon>Pseudomonadati</taxon>
        <taxon>Bacteroidota</taxon>
        <taxon>Cytophagia</taxon>
        <taxon>Cytophagales</taxon>
        <taxon>Spirosomataceae</taxon>
        <taxon>Persicitalea</taxon>
    </lineage>
</organism>
<dbReference type="EMBL" id="BMXF01000001">
    <property type="protein sequence ID" value="GHB55059.1"/>
    <property type="molecule type" value="Genomic_DNA"/>
</dbReference>
<evidence type="ECO:0000259" key="10">
    <source>
        <dbReference type="Pfam" id="PF13515"/>
    </source>
</evidence>
<feature type="domain" description="Integral membrane protein YccS N-terminal" evidence="9">
    <location>
        <begin position="81"/>
        <end position="262"/>
    </location>
</feature>
<feature type="transmembrane region" description="Helical" evidence="8">
    <location>
        <begin position="453"/>
        <end position="480"/>
    </location>
</feature>
<feature type="transmembrane region" description="Helical" evidence="8">
    <location>
        <begin position="84"/>
        <end position="102"/>
    </location>
</feature>
<feature type="transmembrane region" description="Helical" evidence="8">
    <location>
        <begin position="109"/>
        <end position="128"/>
    </location>
</feature>
<dbReference type="InterPro" id="IPR032692">
    <property type="entry name" value="YccS_N"/>
</dbReference>
<reference evidence="11 12" key="1">
    <citation type="journal article" date="2014" name="Int. J. Syst. Evol. Microbiol.">
        <title>Complete genome sequence of Corynebacterium casei LMG S-19264T (=DSM 44701T), isolated from a smear-ripened cheese.</title>
        <authorList>
            <consortium name="US DOE Joint Genome Institute (JGI-PGF)"/>
            <person name="Walter F."/>
            <person name="Albersmeier A."/>
            <person name="Kalinowski J."/>
            <person name="Ruckert C."/>
        </authorList>
    </citation>
    <scope>NUCLEOTIDE SEQUENCE [LARGE SCALE GENOMIC DNA]</scope>
    <source>
        <strain evidence="11 12">KCTC 12866</strain>
    </source>
</reference>
<dbReference type="AlphaFoldDB" id="A0A8J3D590"/>